<name>A0A1X0DY40_9MYCO</name>
<gene>
    <name evidence="1" type="ORF">BST28_18750</name>
</gene>
<accession>A0A1X0DY40</accession>
<sequence>MSLIDGIQAALNADHPGWHVNHFVCLIGAERVNSDGDLEACTALFVADGQADYITTGLLCAVDELRYCEDDQ</sequence>
<dbReference type="EMBL" id="MVHU01000035">
    <property type="protein sequence ID" value="ORA77162.1"/>
    <property type="molecule type" value="Genomic_DNA"/>
</dbReference>
<evidence type="ECO:0000313" key="2">
    <source>
        <dbReference type="Proteomes" id="UP000192713"/>
    </source>
</evidence>
<dbReference type="InterPro" id="IPR055637">
    <property type="entry name" value="DUF7213"/>
</dbReference>
<dbReference type="Proteomes" id="UP000192713">
    <property type="component" value="Unassembled WGS sequence"/>
</dbReference>
<protein>
    <submittedName>
        <fullName evidence="1">Uncharacterized protein</fullName>
    </submittedName>
</protein>
<dbReference type="Pfam" id="PF23850">
    <property type="entry name" value="DUF7213"/>
    <property type="match status" value="1"/>
</dbReference>
<dbReference type="RefSeq" id="WP_083082291.1">
    <property type="nucleotide sequence ID" value="NZ_MVHU01000035.1"/>
</dbReference>
<dbReference type="AlphaFoldDB" id="A0A1X0DY40"/>
<proteinExistence type="predicted"/>
<evidence type="ECO:0000313" key="1">
    <source>
        <dbReference type="EMBL" id="ORA77162.1"/>
    </source>
</evidence>
<comment type="caution">
    <text evidence="1">The sequence shown here is derived from an EMBL/GenBank/DDBJ whole genome shotgun (WGS) entry which is preliminary data.</text>
</comment>
<organism evidence="1 2">
    <name type="scientific">Mycolicibacter kumamotonensis</name>
    <dbReference type="NCBI Taxonomy" id="354243"/>
    <lineage>
        <taxon>Bacteria</taxon>
        <taxon>Bacillati</taxon>
        <taxon>Actinomycetota</taxon>
        <taxon>Actinomycetes</taxon>
        <taxon>Mycobacteriales</taxon>
        <taxon>Mycobacteriaceae</taxon>
        <taxon>Mycolicibacter</taxon>
    </lineage>
</organism>
<reference evidence="1 2" key="1">
    <citation type="submission" date="2017-02" db="EMBL/GenBank/DDBJ databases">
        <title>The new phylogeny of genus Mycobacterium.</title>
        <authorList>
            <person name="Tortoli E."/>
            <person name="Trovato A."/>
            <person name="Cirillo D.M."/>
        </authorList>
    </citation>
    <scope>NUCLEOTIDE SEQUENCE [LARGE SCALE GENOMIC DNA]</scope>
    <source>
        <strain evidence="1 2">DSM 45093</strain>
    </source>
</reference>